<protein>
    <submittedName>
        <fullName evidence="6">Patatin-like phospholipase family protein</fullName>
    </submittedName>
</protein>
<feature type="domain" description="PNPLA" evidence="5">
    <location>
        <begin position="13"/>
        <end position="171"/>
    </location>
</feature>
<dbReference type="AlphaFoldDB" id="A0A7H9AP33"/>
<dbReference type="EMBL" id="CP058595">
    <property type="protein sequence ID" value="QLG45219.1"/>
    <property type="molecule type" value="Genomic_DNA"/>
</dbReference>
<dbReference type="InterPro" id="IPR002641">
    <property type="entry name" value="PNPLA_dom"/>
</dbReference>
<evidence type="ECO:0000256" key="3">
    <source>
        <dbReference type="ARBA" id="ARBA00023098"/>
    </source>
</evidence>
<keyword evidence="1 4" id="KW-0378">Hydrolase</keyword>
<dbReference type="InterPro" id="IPR016035">
    <property type="entry name" value="Acyl_Trfase/lysoPLipase"/>
</dbReference>
<keyword evidence="7" id="KW-1185">Reference proteome</keyword>
<organism evidence="6 7">
    <name type="scientific">Costertonia aggregata</name>
    <dbReference type="NCBI Taxonomy" id="343403"/>
    <lineage>
        <taxon>Bacteria</taxon>
        <taxon>Pseudomonadati</taxon>
        <taxon>Bacteroidota</taxon>
        <taxon>Flavobacteriia</taxon>
        <taxon>Flavobacteriales</taxon>
        <taxon>Flavobacteriaceae</taxon>
        <taxon>Costertonia</taxon>
    </lineage>
</organism>
<dbReference type="GO" id="GO:0016042">
    <property type="term" value="P:lipid catabolic process"/>
    <property type="evidence" value="ECO:0007669"/>
    <property type="project" value="UniProtKB-UniRule"/>
</dbReference>
<dbReference type="Proteomes" id="UP000509302">
    <property type="component" value="Chromosome"/>
</dbReference>
<evidence type="ECO:0000256" key="2">
    <source>
        <dbReference type="ARBA" id="ARBA00022963"/>
    </source>
</evidence>
<evidence type="ECO:0000256" key="4">
    <source>
        <dbReference type="PROSITE-ProRule" id="PRU01161"/>
    </source>
</evidence>
<reference evidence="6 7" key="1">
    <citation type="journal article" date="2006" name="Int. J. Syst. Evol. Microbiol.">
        <title>Costertonia aggregata gen. nov., sp. nov., a mesophilic marine bacterium of the family Flavobacteriaceae, isolated from a mature biofilm.</title>
        <authorList>
            <person name="Kwon K.K."/>
            <person name="Lee Y.K."/>
            <person name="Lee H.K."/>
        </authorList>
    </citation>
    <scope>NUCLEOTIDE SEQUENCE [LARGE SCALE GENOMIC DNA]</scope>
    <source>
        <strain evidence="6 7">KCCM 42265</strain>
    </source>
</reference>
<name>A0A7H9AP33_9FLAO</name>
<dbReference type="PANTHER" id="PTHR14226">
    <property type="entry name" value="NEUROPATHY TARGET ESTERASE/SWISS CHEESE D.MELANOGASTER"/>
    <property type="match status" value="1"/>
</dbReference>
<dbReference type="KEGG" id="cagg:HYG79_07610"/>
<keyword evidence="3 4" id="KW-0443">Lipid metabolism</keyword>
<feature type="short sequence motif" description="GXSXG" evidence="4">
    <location>
        <begin position="44"/>
        <end position="48"/>
    </location>
</feature>
<dbReference type="PANTHER" id="PTHR14226:SF29">
    <property type="entry name" value="NEUROPATHY TARGET ESTERASE SWS"/>
    <property type="match status" value="1"/>
</dbReference>
<gene>
    <name evidence="6" type="ORF">HYG79_07610</name>
</gene>
<keyword evidence="2 4" id="KW-0442">Lipid degradation</keyword>
<feature type="active site" description="Nucleophile" evidence="4">
    <location>
        <position position="46"/>
    </location>
</feature>
<evidence type="ECO:0000256" key="1">
    <source>
        <dbReference type="ARBA" id="ARBA00022801"/>
    </source>
</evidence>
<dbReference type="SUPFAM" id="SSF52151">
    <property type="entry name" value="FabD/lysophospholipase-like"/>
    <property type="match status" value="1"/>
</dbReference>
<proteinExistence type="predicted"/>
<dbReference type="InterPro" id="IPR050301">
    <property type="entry name" value="NTE"/>
</dbReference>
<dbReference type="GO" id="GO:0016787">
    <property type="term" value="F:hydrolase activity"/>
    <property type="evidence" value="ECO:0007669"/>
    <property type="project" value="UniProtKB-UniRule"/>
</dbReference>
<evidence type="ECO:0000313" key="6">
    <source>
        <dbReference type="EMBL" id="QLG45219.1"/>
    </source>
</evidence>
<sequence>MTIPQIQNKKLGLVLSGGGVRGMAHIGMIQALGEYGIHPKIVSGSSVGALVGALYANGNSIQDMLAFFKETPLFKYNFLTILKPGFIDTDKYFEIFKGYFPDNSFEALGRELHVVATNLQKGEEKFFSKGELIMPLLASAALPPVFSPVELEGELYADGGIMNNFPLEPIKEKVDFTIGSNVSVVNNLYKNALKNSWQITGRVTGLMIYAINRKKLDSCNLLFEYTELEKIGVLDRKGIEKAYQIGYENVIKRLEEIEKQNG</sequence>
<dbReference type="Gene3D" id="3.40.1090.10">
    <property type="entry name" value="Cytosolic phospholipase A2 catalytic domain"/>
    <property type="match status" value="2"/>
</dbReference>
<feature type="active site" description="Proton acceptor" evidence="4">
    <location>
        <position position="158"/>
    </location>
</feature>
<accession>A0A7H9AP33</accession>
<dbReference type="PROSITE" id="PS51635">
    <property type="entry name" value="PNPLA"/>
    <property type="match status" value="1"/>
</dbReference>
<feature type="short sequence motif" description="GXGXXG" evidence="4">
    <location>
        <begin position="17"/>
        <end position="22"/>
    </location>
</feature>
<evidence type="ECO:0000259" key="5">
    <source>
        <dbReference type="PROSITE" id="PS51635"/>
    </source>
</evidence>
<evidence type="ECO:0000313" key="7">
    <source>
        <dbReference type="Proteomes" id="UP000509302"/>
    </source>
</evidence>
<feature type="short sequence motif" description="DGA/G" evidence="4">
    <location>
        <begin position="158"/>
        <end position="160"/>
    </location>
</feature>
<dbReference type="CDD" id="cd07205">
    <property type="entry name" value="Pat_PNPLA6_PNPLA7_NTE1_like"/>
    <property type="match status" value="1"/>
</dbReference>
<dbReference type="RefSeq" id="WP_179241508.1">
    <property type="nucleotide sequence ID" value="NZ_CP058595.1"/>
</dbReference>
<dbReference type="Pfam" id="PF01734">
    <property type="entry name" value="Patatin"/>
    <property type="match status" value="1"/>
</dbReference>